<dbReference type="InterPro" id="IPR002545">
    <property type="entry name" value="CheW-lke_dom"/>
</dbReference>
<evidence type="ECO:0000259" key="11">
    <source>
        <dbReference type="PROSITE" id="PS50851"/>
    </source>
</evidence>
<feature type="modified residue" description="Phosphohistidine" evidence="9">
    <location>
        <position position="48"/>
    </location>
</feature>
<evidence type="ECO:0000256" key="8">
    <source>
        <dbReference type="ARBA" id="ARBA00035100"/>
    </source>
</evidence>
<comment type="caution">
    <text evidence="13">The sequence shown here is derived from an EMBL/GenBank/DDBJ whole genome shotgun (WGS) entry which is preliminary data.</text>
</comment>
<evidence type="ECO:0000259" key="12">
    <source>
        <dbReference type="PROSITE" id="PS50894"/>
    </source>
</evidence>
<dbReference type="SMART" id="SM01231">
    <property type="entry name" value="H-kinase_dim"/>
    <property type="match status" value="1"/>
</dbReference>
<dbReference type="CDD" id="cd16916">
    <property type="entry name" value="HATPase_CheA-like"/>
    <property type="match status" value="1"/>
</dbReference>
<evidence type="ECO:0000256" key="3">
    <source>
        <dbReference type="ARBA" id="ARBA00021495"/>
    </source>
</evidence>
<dbReference type="GO" id="GO:0006935">
    <property type="term" value="P:chemotaxis"/>
    <property type="evidence" value="ECO:0007669"/>
    <property type="project" value="InterPro"/>
</dbReference>
<evidence type="ECO:0000313" key="14">
    <source>
        <dbReference type="Proteomes" id="UP000634179"/>
    </source>
</evidence>
<comment type="catalytic activity">
    <reaction evidence="1">
        <text>ATP + protein L-histidine = ADP + protein N-phospho-L-histidine.</text>
        <dbReference type="EC" id="2.7.13.3"/>
    </reaction>
</comment>
<dbReference type="PANTHER" id="PTHR43395">
    <property type="entry name" value="SENSOR HISTIDINE KINASE CHEA"/>
    <property type="match status" value="1"/>
</dbReference>
<feature type="domain" description="HPt" evidence="12">
    <location>
        <begin position="1"/>
        <end position="105"/>
    </location>
</feature>
<dbReference type="InterPro" id="IPR036641">
    <property type="entry name" value="HPT_dom_sf"/>
</dbReference>
<evidence type="ECO:0000259" key="10">
    <source>
        <dbReference type="PROSITE" id="PS50109"/>
    </source>
</evidence>
<dbReference type="Pfam" id="PF02895">
    <property type="entry name" value="H-kinase_dim"/>
    <property type="match status" value="1"/>
</dbReference>
<organism evidence="13 14">
    <name type="scientific">Stenotrophomonas maltophilia</name>
    <name type="common">Pseudomonas maltophilia</name>
    <name type="synonym">Xanthomonas maltophilia</name>
    <dbReference type="NCBI Taxonomy" id="40324"/>
    <lineage>
        <taxon>Bacteria</taxon>
        <taxon>Pseudomonadati</taxon>
        <taxon>Pseudomonadota</taxon>
        <taxon>Gammaproteobacteria</taxon>
        <taxon>Lysobacterales</taxon>
        <taxon>Lysobacteraceae</taxon>
        <taxon>Stenotrophomonas</taxon>
        <taxon>Stenotrophomonas maltophilia group</taxon>
    </lineage>
</organism>
<keyword evidence="4 9" id="KW-0597">Phosphoprotein</keyword>
<keyword evidence="6" id="KW-0418">Kinase</keyword>
<dbReference type="InterPro" id="IPR037006">
    <property type="entry name" value="CheA-like_homodim_sf"/>
</dbReference>
<sequence length="614" mass="65541">MSAVSDDITADFIIEAQEILDRLGEQLVSLEQAPQDTEQLNAVFRGYHTLKGGAGFLGVTAMVELCHAAEEALGAARAGQAVLQAHHFDAAQQSLDYLQSMLDAVSSGTEPGYAPPDLIAQFDVHGGAAAPAAAAAAPTAGAGDLITDDEFEALLDQLHGGNAPTAVAPAKKADDGLISEDEFEALLDQLHGGAAPGARPAAAVAPAPIAAPRPAAAPAPVAKPAAKPLAEAEHTVRVDTKRLDAIVNLIGELVLSRNRLKTLRARLRDEELDRAVSTLDIATARLQSAVMRTRMQPVGKVFSRFPKVARDVARSLKKEVDLELIGAETELDRNLVEALADPLVHLVRNAIDHGVEMPDLREAQGKPRMGHVRLSAQQEGDYVSIEVQDDGAGIDPEKLRAKAREKGLIDPEAAARLSSEECLHLVFLPGFSTKQQVTDISGRGVGMDVVQSRIRELSGQIQIQSELGRGSRFLIRVPLTLAILPTLLVQAGEDVYALPLARVMEVLHAPRTSLGWFDGRAVLDRRSHTLPLVDLRQWLDVTPAASTLLTIVVLQAGEARFGLVVDQVRGREEVVIKPLPKALRGLRGYAGATLIGDGRMALILDVDGLRSQHD</sequence>
<dbReference type="InterPro" id="IPR004105">
    <property type="entry name" value="CheA-like_dim"/>
</dbReference>
<dbReference type="FunFam" id="3.30.565.10:FF:000016">
    <property type="entry name" value="Chemotaxis protein CheA, putative"/>
    <property type="match status" value="1"/>
</dbReference>
<dbReference type="Pfam" id="PF01584">
    <property type="entry name" value="CheW"/>
    <property type="match status" value="1"/>
</dbReference>
<dbReference type="Gene3D" id="3.30.565.10">
    <property type="entry name" value="Histidine kinase-like ATPase, C-terminal domain"/>
    <property type="match status" value="1"/>
</dbReference>
<reference evidence="13" key="1">
    <citation type="submission" date="2020-11" db="EMBL/GenBank/DDBJ databases">
        <title>Enhanced detection system for hospital associated transmission using whole genome sequencing surveillance.</title>
        <authorList>
            <person name="Harrison L.H."/>
            <person name="Van Tyne D."/>
            <person name="Marsh J.W."/>
            <person name="Griffith M.P."/>
            <person name="Snyder D.J."/>
            <person name="Cooper V.S."/>
            <person name="Mustapha M."/>
        </authorList>
    </citation>
    <scope>NUCLEOTIDE SEQUENCE</scope>
    <source>
        <strain evidence="13">STEN00053</strain>
    </source>
</reference>
<accession>A0AA40YIM6</accession>
<dbReference type="SMART" id="SM00387">
    <property type="entry name" value="HATPase_c"/>
    <property type="match status" value="1"/>
</dbReference>
<dbReference type="SMART" id="SM00260">
    <property type="entry name" value="CheW"/>
    <property type="match status" value="1"/>
</dbReference>
<dbReference type="PRINTS" id="PR00344">
    <property type="entry name" value="BCTRLSENSOR"/>
</dbReference>
<evidence type="ECO:0000256" key="7">
    <source>
        <dbReference type="ARBA" id="ARBA00023012"/>
    </source>
</evidence>
<dbReference type="SUPFAM" id="SSF47384">
    <property type="entry name" value="Homodimeric domain of signal transducing histidine kinase"/>
    <property type="match status" value="1"/>
</dbReference>
<dbReference type="SUPFAM" id="SSF47226">
    <property type="entry name" value="Histidine-containing phosphotransfer domain, HPT domain"/>
    <property type="match status" value="1"/>
</dbReference>
<evidence type="ECO:0000313" key="13">
    <source>
        <dbReference type="EMBL" id="MBH1792540.1"/>
    </source>
</evidence>
<dbReference type="CDD" id="cd00088">
    <property type="entry name" value="HPT"/>
    <property type="match status" value="1"/>
</dbReference>
<dbReference type="InterPro" id="IPR036061">
    <property type="entry name" value="CheW-like_dom_sf"/>
</dbReference>
<dbReference type="SUPFAM" id="SSF55874">
    <property type="entry name" value="ATPase domain of HSP90 chaperone/DNA topoisomerase II/histidine kinase"/>
    <property type="match status" value="1"/>
</dbReference>
<dbReference type="PROSITE" id="PS50109">
    <property type="entry name" value="HIS_KIN"/>
    <property type="match status" value="1"/>
</dbReference>
<dbReference type="InterPro" id="IPR004358">
    <property type="entry name" value="Sig_transdc_His_kin-like_C"/>
</dbReference>
<dbReference type="InterPro" id="IPR005467">
    <property type="entry name" value="His_kinase_dom"/>
</dbReference>
<comment type="function">
    <text evidence="8">Involved in the transmission of sensory signals from the chemoreceptors to the flagellar motors. CheA is autophosphorylated; it can transfer its phosphate group to either CheB or CheY.</text>
</comment>
<protein>
    <recommendedName>
        <fullName evidence="3">Chemotaxis protein CheA</fullName>
        <ecNumber evidence="2">2.7.13.3</ecNumber>
    </recommendedName>
</protein>
<dbReference type="Gene3D" id="1.10.287.560">
    <property type="entry name" value="Histidine kinase CheA-like, homodimeric domain"/>
    <property type="match status" value="1"/>
</dbReference>
<dbReference type="AlphaFoldDB" id="A0AA40YIM6"/>
<dbReference type="PROSITE" id="PS50894">
    <property type="entry name" value="HPT"/>
    <property type="match status" value="1"/>
</dbReference>
<evidence type="ECO:0000256" key="4">
    <source>
        <dbReference type="ARBA" id="ARBA00022553"/>
    </source>
</evidence>
<feature type="domain" description="Histidine kinase" evidence="10">
    <location>
        <begin position="231"/>
        <end position="481"/>
    </location>
</feature>
<dbReference type="RefSeq" id="WP_049407263.1">
    <property type="nucleotide sequence ID" value="NZ_JANKBX010000004.1"/>
</dbReference>
<dbReference type="InterPro" id="IPR051315">
    <property type="entry name" value="Bact_Chemotaxis_CheA"/>
</dbReference>
<dbReference type="Gene3D" id="1.20.120.160">
    <property type="entry name" value="HPT domain"/>
    <property type="match status" value="1"/>
</dbReference>
<gene>
    <name evidence="13" type="ORF">I5V89_22015</name>
</gene>
<dbReference type="GO" id="GO:0000155">
    <property type="term" value="F:phosphorelay sensor kinase activity"/>
    <property type="evidence" value="ECO:0007669"/>
    <property type="project" value="InterPro"/>
</dbReference>
<keyword evidence="5" id="KW-0808">Transferase</keyword>
<evidence type="ECO:0000256" key="5">
    <source>
        <dbReference type="ARBA" id="ARBA00022679"/>
    </source>
</evidence>
<dbReference type="SMART" id="SM00073">
    <property type="entry name" value="HPT"/>
    <property type="match status" value="1"/>
</dbReference>
<dbReference type="InterPro" id="IPR008207">
    <property type="entry name" value="Sig_transdc_His_kin_Hpt_dom"/>
</dbReference>
<name>A0AA40YIM6_STEMA</name>
<dbReference type="SUPFAM" id="SSF50341">
    <property type="entry name" value="CheW-like"/>
    <property type="match status" value="1"/>
</dbReference>
<dbReference type="InterPro" id="IPR036097">
    <property type="entry name" value="HisK_dim/P_sf"/>
</dbReference>
<dbReference type="PANTHER" id="PTHR43395:SF1">
    <property type="entry name" value="CHEMOTAXIS PROTEIN CHEA"/>
    <property type="match status" value="1"/>
</dbReference>
<evidence type="ECO:0000256" key="6">
    <source>
        <dbReference type="ARBA" id="ARBA00022777"/>
    </source>
</evidence>
<dbReference type="Pfam" id="PF02518">
    <property type="entry name" value="HATPase_c"/>
    <property type="match status" value="1"/>
</dbReference>
<feature type="domain" description="CheW-like" evidence="11">
    <location>
        <begin position="483"/>
        <end position="614"/>
    </location>
</feature>
<dbReference type="Proteomes" id="UP000634179">
    <property type="component" value="Unassembled WGS sequence"/>
</dbReference>
<dbReference type="Pfam" id="PF01627">
    <property type="entry name" value="Hpt"/>
    <property type="match status" value="1"/>
</dbReference>
<dbReference type="GO" id="GO:0005737">
    <property type="term" value="C:cytoplasm"/>
    <property type="evidence" value="ECO:0007669"/>
    <property type="project" value="InterPro"/>
</dbReference>
<evidence type="ECO:0000256" key="9">
    <source>
        <dbReference type="PROSITE-ProRule" id="PRU00110"/>
    </source>
</evidence>
<keyword evidence="7" id="KW-0902">Two-component regulatory system</keyword>
<dbReference type="PROSITE" id="PS50851">
    <property type="entry name" value="CHEW"/>
    <property type="match status" value="1"/>
</dbReference>
<dbReference type="Gene3D" id="2.30.30.40">
    <property type="entry name" value="SH3 Domains"/>
    <property type="match status" value="1"/>
</dbReference>
<evidence type="ECO:0000256" key="2">
    <source>
        <dbReference type="ARBA" id="ARBA00012438"/>
    </source>
</evidence>
<dbReference type="InterPro" id="IPR003594">
    <property type="entry name" value="HATPase_dom"/>
</dbReference>
<evidence type="ECO:0000256" key="1">
    <source>
        <dbReference type="ARBA" id="ARBA00000085"/>
    </source>
</evidence>
<dbReference type="InterPro" id="IPR036890">
    <property type="entry name" value="HATPase_C_sf"/>
</dbReference>
<dbReference type="EMBL" id="JADUOV010000027">
    <property type="protein sequence ID" value="MBH1792540.1"/>
    <property type="molecule type" value="Genomic_DNA"/>
</dbReference>
<dbReference type="EC" id="2.7.13.3" evidence="2"/>
<proteinExistence type="predicted"/>